<dbReference type="EMBL" id="WTXG01000026">
    <property type="protein sequence ID" value="KAI0298748.1"/>
    <property type="molecule type" value="Genomic_DNA"/>
</dbReference>
<sequence>MRALPDGFLGGYSPRLLELRLEGILFPALPKLLSSTSDLVKLHLTCIPISGCISPEVMANCLSMLPKLKSLTITFKRLIHFPDQRRPSPLPRAVLPTLTTFSFKGNSEYLEDFVFRIDAPLLVSLRLRFFDQPMIDIRQLSQFIRHTEIFGSVIQARLYFGRDPYIRFRPTNNEMMGSKHRTWLSCRIACNSTDEPLLSMAQICNQLSPILFNLKSLSIFVGSKERWSQDGTDPAEWLGLFRTFTAVETLYVSKELGPHVAPALEDLSRDPAMAVLLKLRCLQFGSSRKSTSVNQFITARGLSEFGHPITVEYDKKSPRF</sequence>
<accession>A0AAD4M1L1</accession>
<dbReference type="Gene3D" id="3.80.10.10">
    <property type="entry name" value="Ribonuclease Inhibitor"/>
    <property type="match status" value="1"/>
</dbReference>
<keyword evidence="2" id="KW-1185">Reference proteome</keyword>
<dbReference type="InterPro" id="IPR032675">
    <property type="entry name" value="LRR_dom_sf"/>
</dbReference>
<evidence type="ECO:0000313" key="2">
    <source>
        <dbReference type="Proteomes" id="UP001203297"/>
    </source>
</evidence>
<protein>
    <recommendedName>
        <fullName evidence="3">F-box domain-containing protein</fullName>
    </recommendedName>
</protein>
<proteinExistence type="predicted"/>
<dbReference type="SUPFAM" id="SSF52047">
    <property type="entry name" value="RNI-like"/>
    <property type="match status" value="1"/>
</dbReference>
<comment type="caution">
    <text evidence="1">The sequence shown here is derived from an EMBL/GenBank/DDBJ whole genome shotgun (WGS) entry which is preliminary data.</text>
</comment>
<name>A0AAD4M1L1_9AGAM</name>
<reference evidence="1" key="1">
    <citation type="journal article" date="2022" name="New Phytol.">
        <title>Evolutionary transition to the ectomycorrhizal habit in the genomes of a hyperdiverse lineage of mushroom-forming fungi.</title>
        <authorList>
            <person name="Looney B."/>
            <person name="Miyauchi S."/>
            <person name="Morin E."/>
            <person name="Drula E."/>
            <person name="Courty P.E."/>
            <person name="Kohler A."/>
            <person name="Kuo A."/>
            <person name="LaButti K."/>
            <person name="Pangilinan J."/>
            <person name="Lipzen A."/>
            <person name="Riley R."/>
            <person name="Andreopoulos W."/>
            <person name="He G."/>
            <person name="Johnson J."/>
            <person name="Nolan M."/>
            <person name="Tritt A."/>
            <person name="Barry K.W."/>
            <person name="Grigoriev I.V."/>
            <person name="Nagy L.G."/>
            <person name="Hibbett D."/>
            <person name="Henrissat B."/>
            <person name="Matheny P.B."/>
            <person name="Labbe J."/>
            <person name="Martin F.M."/>
        </authorList>
    </citation>
    <scope>NUCLEOTIDE SEQUENCE</scope>
    <source>
        <strain evidence="1">BPL690</strain>
    </source>
</reference>
<dbReference type="AlphaFoldDB" id="A0AAD4M1L1"/>
<evidence type="ECO:0000313" key="1">
    <source>
        <dbReference type="EMBL" id="KAI0298748.1"/>
    </source>
</evidence>
<organism evidence="1 2">
    <name type="scientific">Multifurca ochricompacta</name>
    <dbReference type="NCBI Taxonomy" id="376703"/>
    <lineage>
        <taxon>Eukaryota</taxon>
        <taxon>Fungi</taxon>
        <taxon>Dikarya</taxon>
        <taxon>Basidiomycota</taxon>
        <taxon>Agaricomycotina</taxon>
        <taxon>Agaricomycetes</taxon>
        <taxon>Russulales</taxon>
        <taxon>Russulaceae</taxon>
        <taxon>Multifurca</taxon>
    </lineage>
</organism>
<dbReference type="Proteomes" id="UP001203297">
    <property type="component" value="Unassembled WGS sequence"/>
</dbReference>
<gene>
    <name evidence="1" type="ORF">B0F90DRAFT_1926377</name>
</gene>
<evidence type="ECO:0008006" key="3">
    <source>
        <dbReference type="Google" id="ProtNLM"/>
    </source>
</evidence>